<dbReference type="GO" id="GO:0005576">
    <property type="term" value="C:extracellular region"/>
    <property type="evidence" value="ECO:0007669"/>
    <property type="project" value="UniProtKB-SubCell"/>
</dbReference>
<dbReference type="OrthoDB" id="6305173at2"/>
<feature type="compositionally biased region" description="Basic and acidic residues" evidence="3">
    <location>
        <begin position="194"/>
        <end position="203"/>
    </location>
</feature>
<dbReference type="SUPFAM" id="SSF56988">
    <property type="entry name" value="Anthrax protective antigen"/>
    <property type="match status" value="1"/>
</dbReference>
<dbReference type="InterPro" id="IPR037524">
    <property type="entry name" value="PA14/GLEYA"/>
</dbReference>
<sequence>MASYVVGFYSTDPGGLIPTTVGGRFTWTGPAAFDGSATITDMETGAQGRTLDDDSAGGETARATVAVGGAVSADTTVDAEIVWTVRDTVTGIVFQIAEFDVEGGAAAGDYTLSERPLVPGRSYEVMGYESNPDVAGGDAGFDYLDFADAMAEPARVIDGGAGADVIDAAYAGDPEGDGVDDGTGTGPGGMGDVIDARGGDDRVSAGAGDDTVHGGAGADTIAGGAGDDTIHGDGPAATAATEMLSWAEAGAAGTDVAGGFTADTGDMRVAVSFSGGPTLDYVQLSGDPQYVAAGESFGGNSSVLLASWGSTGGVATLAMDFTAETGAGLADAVENVRFRINDLDWQPNDHRDQVTVSAWDAEGNPVAVTLTAGGGDTVDGATVTADDAQDATDAVGGSVLVEIAGPVARIEVQYANVGTGASGVWIGDVEFDTLPIAGGDDVIEGGAGDDLLYGEAGADTFLYGDGFGADRVEGGAGADTLDFHALSSAITGAFSGDGAGSLGDGANAVAFSEIEAVTLTGQDDSVDASATGAGVTLTGLGGDDRLTGGAGDDVLTGDGVSAAAGAWAWRGYDYDFSSADGQAFVIEAGTLTGQGTTDGFDVAALIHEARGTGGDPDDFGVILTSTLTPTESGAFTFSLTSDDGSTLQVFDADGAPVSVLNEGGAALDYLDNDYHQAATTRSGTVTLTAGETYTVEVRYWENAGGNTLAGTVTWPSGTVESLESSALLAPVEAAGDDVLTGGAGRDLMAGGAGDDTLVVAEGDTATGGDGDDTFLVADYGEAGAGTIAIDGGEGDEVTGDVLDFRGLLEKGSITYSNPGDAAGGLSGAARLIDGTVVNFAGIEQIICFTPGTRIRTPLGERPVETLAAGDMVITADRGAQPLRWVGRRTVGATGRFAPIRISAGLFDNARDLVVSPQHRILYEGYRAQLLFGHHQVLVPAKHLVDHHEVLEEEGGEVTYIHLLFDHHEIVFAEGARTESFHPGHVGLDAILAPAREELFAVFPELRAEPRAFGPTSRPCLKRFEARMLTTGH</sequence>
<dbReference type="SUPFAM" id="SSF51120">
    <property type="entry name" value="beta-Roll"/>
    <property type="match status" value="3"/>
</dbReference>
<dbReference type="GO" id="GO:0016539">
    <property type="term" value="P:intein-mediated protein splicing"/>
    <property type="evidence" value="ECO:0007669"/>
    <property type="project" value="InterPro"/>
</dbReference>
<dbReference type="SUPFAM" id="SSF51294">
    <property type="entry name" value="Hedgehog/intein (Hint) domain"/>
    <property type="match status" value="1"/>
</dbReference>
<dbReference type="InterPro" id="IPR036844">
    <property type="entry name" value="Hint_dom_sf"/>
</dbReference>
<dbReference type="InterPro" id="IPR018511">
    <property type="entry name" value="Hemolysin-typ_Ca-bd_CS"/>
</dbReference>
<proteinExistence type="predicted"/>
<organism evidence="5 6">
    <name type="scientific">Rhodovulum marinum</name>
    <dbReference type="NCBI Taxonomy" id="320662"/>
    <lineage>
        <taxon>Bacteria</taxon>
        <taxon>Pseudomonadati</taxon>
        <taxon>Pseudomonadota</taxon>
        <taxon>Alphaproteobacteria</taxon>
        <taxon>Rhodobacterales</taxon>
        <taxon>Paracoccaceae</taxon>
        <taxon>Rhodovulum</taxon>
    </lineage>
</organism>
<dbReference type="Proteomes" id="UP000294835">
    <property type="component" value="Unassembled WGS sequence"/>
</dbReference>
<dbReference type="InterPro" id="IPR050557">
    <property type="entry name" value="RTX_toxin/Mannuronan_C5-epim"/>
</dbReference>
<evidence type="ECO:0000256" key="2">
    <source>
        <dbReference type="ARBA" id="ARBA00022525"/>
    </source>
</evidence>
<dbReference type="Gene3D" id="2.170.16.10">
    <property type="entry name" value="Hedgehog/Intein (Hint) domain"/>
    <property type="match status" value="1"/>
</dbReference>
<dbReference type="InterPro" id="IPR011658">
    <property type="entry name" value="PA14_dom"/>
</dbReference>
<keyword evidence="2" id="KW-0964">Secreted</keyword>
<dbReference type="InterPro" id="IPR028992">
    <property type="entry name" value="Hedgehog/Intein_dom"/>
</dbReference>
<evidence type="ECO:0000313" key="6">
    <source>
        <dbReference type="Proteomes" id="UP000294835"/>
    </source>
</evidence>
<dbReference type="Gene3D" id="2.150.10.10">
    <property type="entry name" value="Serralysin-like metalloprotease, C-terminal"/>
    <property type="match status" value="3"/>
</dbReference>
<evidence type="ECO:0000256" key="3">
    <source>
        <dbReference type="SAM" id="MobiDB-lite"/>
    </source>
</evidence>
<comment type="caution">
    <text evidence="5">The sequence shown here is derived from an EMBL/GenBank/DDBJ whole genome shotgun (WGS) entry which is preliminary data.</text>
</comment>
<evidence type="ECO:0000313" key="5">
    <source>
        <dbReference type="EMBL" id="TCP42971.1"/>
    </source>
</evidence>
<dbReference type="EMBL" id="SLXP01000002">
    <property type="protein sequence ID" value="TCP42971.1"/>
    <property type="molecule type" value="Genomic_DNA"/>
</dbReference>
<dbReference type="Pfam" id="PF00353">
    <property type="entry name" value="HemolysinCabind"/>
    <property type="match status" value="5"/>
</dbReference>
<dbReference type="AlphaFoldDB" id="A0A4R2Q842"/>
<accession>A0A4R2Q842</accession>
<feature type="domain" description="PA14" evidence="4">
    <location>
        <begin position="567"/>
        <end position="726"/>
    </location>
</feature>
<gene>
    <name evidence="5" type="ORF">EV662_102163</name>
</gene>
<evidence type="ECO:0000256" key="1">
    <source>
        <dbReference type="ARBA" id="ARBA00004613"/>
    </source>
</evidence>
<dbReference type="PANTHER" id="PTHR38340">
    <property type="entry name" value="S-LAYER PROTEIN"/>
    <property type="match status" value="1"/>
</dbReference>
<dbReference type="Pfam" id="PF13403">
    <property type="entry name" value="Hint_2"/>
    <property type="match status" value="1"/>
</dbReference>
<dbReference type="GO" id="GO:0005509">
    <property type="term" value="F:calcium ion binding"/>
    <property type="evidence" value="ECO:0007669"/>
    <property type="project" value="InterPro"/>
</dbReference>
<dbReference type="InterPro" id="IPR001343">
    <property type="entry name" value="Hemolysn_Ca-bd"/>
</dbReference>
<dbReference type="PRINTS" id="PR00313">
    <property type="entry name" value="CABNDNGRPT"/>
</dbReference>
<protein>
    <submittedName>
        <fullName evidence="5">Hemolysin type calcium-binding protein</fullName>
    </submittedName>
</protein>
<dbReference type="InterPro" id="IPR011049">
    <property type="entry name" value="Serralysin-like_metalloprot_C"/>
</dbReference>
<dbReference type="Pfam" id="PF07691">
    <property type="entry name" value="PA14"/>
    <property type="match status" value="1"/>
</dbReference>
<evidence type="ECO:0000259" key="4">
    <source>
        <dbReference type="PROSITE" id="PS51820"/>
    </source>
</evidence>
<dbReference type="PANTHER" id="PTHR38340:SF1">
    <property type="entry name" value="S-LAYER PROTEIN"/>
    <property type="match status" value="1"/>
</dbReference>
<dbReference type="InterPro" id="IPR006141">
    <property type="entry name" value="Intein_N"/>
</dbReference>
<comment type="subcellular location">
    <subcellularLocation>
        <location evidence="1">Secreted</location>
    </subcellularLocation>
</comment>
<dbReference type="PROSITE" id="PS50817">
    <property type="entry name" value="INTEIN_N_TER"/>
    <property type="match status" value="1"/>
</dbReference>
<name>A0A4R2Q842_9RHOB</name>
<feature type="compositionally biased region" description="Gly residues" evidence="3">
    <location>
        <begin position="181"/>
        <end position="191"/>
    </location>
</feature>
<reference evidence="5 6" key="1">
    <citation type="submission" date="2019-03" db="EMBL/GenBank/DDBJ databases">
        <title>Genomic Encyclopedia of Type Strains, Phase IV (KMG-IV): sequencing the most valuable type-strain genomes for metagenomic binning, comparative biology and taxonomic classification.</title>
        <authorList>
            <person name="Goeker M."/>
        </authorList>
    </citation>
    <scope>NUCLEOTIDE SEQUENCE [LARGE SCALE GENOMIC DNA]</scope>
    <source>
        <strain evidence="5 6">DSM 18063</strain>
    </source>
</reference>
<keyword evidence="6" id="KW-1185">Reference proteome</keyword>
<dbReference type="RefSeq" id="WP_132460838.1">
    <property type="nucleotide sequence ID" value="NZ_SLXP01000002.1"/>
</dbReference>
<dbReference type="PROSITE" id="PS00330">
    <property type="entry name" value="HEMOLYSIN_CALCIUM"/>
    <property type="match status" value="1"/>
</dbReference>
<dbReference type="PROSITE" id="PS51820">
    <property type="entry name" value="PA14"/>
    <property type="match status" value="1"/>
</dbReference>
<feature type="region of interest" description="Disordered" evidence="3">
    <location>
        <begin position="172"/>
        <end position="235"/>
    </location>
</feature>